<evidence type="ECO:0000259" key="2">
    <source>
        <dbReference type="Pfam" id="PF13439"/>
    </source>
</evidence>
<dbReference type="InterPro" id="IPR001296">
    <property type="entry name" value="Glyco_trans_1"/>
</dbReference>
<reference evidence="3" key="2">
    <citation type="submission" date="2019-04" db="EMBL/GenBank/DDBJ databases">
        <authorList>
            <person name="Bisanz J.E."/>
            <person name="Chagwedera N.D."/>
            <person name="Chawla A."/>
            <person name="Turnbaugh P.J."/>
        </authorList>
    </citation>
    <scope>NUCLEOTIDE SEQUENCE</scope>
    <source>
        <strain evidence="3">I8-5</strain>
    </source>
</reference>
<protein>
    <submittedName>
        <fullName evidence="3">Glycosyltransferase</fullName>
    </submittedName>
</protein>
<accession>A0AAX2SRT5</accession>
<dbReference type="RefSeq" id="WP_122481459.1">
    <property type="nucleotide sequence ID" value="NZ_PUXG01000025.1"/>
</dbReference>
<name>A0AAX2SRT5_LIMRT</name>
<dbReference type="InterPro" id="IPR028098">
    <property type="entry name" value="Glyco_trans_4-like_N"/>
</dbReference>
<dbReference type="Pfam" id="PF00534">
    <property type="entry name" value="Glycos_transf_1"/>
    <property type="match status" value="1"/>
</dbReference>
<dbReference type="GO" id="GO:0016757">
    <property type="term" value="F:glycosyltransferase activity"/>
    <property type="evidence" value="ECO:0007669"/>
    <property type="project" value="InterPro"/>
</dbReference>
<dbReference type="EMBL" id="SRKR01000013">
    <property type="protein sequence ID" value="TGB10476.1"/>
    <property type="molecule type" value="Genomic_DNA"/>
</dbReference>
<gene>
    <name evidence="3" type="ORF">E5F87_07420</name>
</gene>
<dbReference type="Proteomes" id="UP000297521">
    <property type="component" value="Unassembled WGS sequence"/>
</dbReference>
<dbReference type="GeneID" id="77191376"/>
<dbReference type="PANTHER" id="PTHR12526">
    <property type="entry name" value="GLYCOSYLTRANSFERASE"/>
    <property type="match status" value="1"/>
</dbReference>
<sequence length="354" mass="40714">MRKGILIVPFMTGYGGTETVIKNLFQARQTSPLDYNLKVYSIGGSFDYGWSKNIDIDIKWISKKRKIRDIYALTLMPINLFNYLRRENPDFVISTNPVIWYLAKLCLRILRRDTPVIGWYHYSIDQKPINKIFLRAADYYLAISSGIKKQLIKEGIEKEKIYLVFNPVETDEHIINRPADTHFIYMGRVMLDGQKNLRELIDGLALVKGEWVLDIFGDDSQAETVKSYAASKKVSQHLRWHGFVKEPWLSIQSATALLLTSKYEGLPMVLCEAISHGIYCISANTSTGPDDIINKQNGKLYSLGNVKELVQALEEVVNNQSLPNQRQIQHTSQKFSPDQYRKRFDNAIKTILEK</sequence>
<evidence type="ECO:0000313" key="4">
    <source>
        <dbReference type="Proteomes" id="UP000297521"/>
    </source>
</evidence>
<dbReference type="Pfam" id="PF13439">
    <property type="entry name" value="Glyco_transf_4"/>
    <property type="match status" value="1"/>
</dbReference>
<feature type="domain" description="Glycosyl transferase family 1" evidence="1">
    <location>
        <begin position="182"/>
        <end position="325"/>
    </location>
</feature>
<evidence type="ECO:0000259" key="1">
    <source>
        <dbReference type="Pfam" id="PF00534"/>
    </source>
</evidence>
<dbReference type="AlphaFoldDB" id="A0AAX2SRT5"/>
<proteinExistence type="predicted"/>
<organism evidence="3 4">
    <name type="scientific">Limosilactobacillus reuteri</name>
    <name type="common">Lactobacillus reuteri</name>
    <dbReference type="NCBI Taxonomy" id="1598"/>
    <lineage>
        <taxon>Bacteria</taxon>
        <taxon>Bacillati</taxon>
        <taxon>Bacillota</taxon>
        <taxon>Bacilli</taxon>
        <taxon>Lactobacillales</taxon>
        <taxon>Lactobacillaceae</taxon>
        <taxon>Limosilactobacillus</taxon>
    </lineage>
</organism>
<comment type="caution">
    <text evidence="3">The sequence shown here is derived from an EMBL/GenBank/DDBJ whole genome shotgun (WGS) entry which is preliminary data.</text>
</comment>
<evidence type="ECO:0000313" key="3">
    <source>
        <dbReference type="EMBL" id="TGB10476.1"/>
    </source>
</evidence>
<feature type="domain" description="Glycosyltransferase subfamily 4-like N-terminal" evidence="2">
    <location>
        <begin position="15"/>
        <end position="171"/>
    </location>
</feature>
<reference evidence="3" key="1">
    <citation type="journal article" date="2019" name="Cell Metab.">
        <title>Nutrient sensing in CD11c cells alters the gut microbiome to regulate food intake and body mass.</title>
        <authorList>
            <person name="Chagwedera N.D."/>
            <person name="Ang Q.Y."/>
            <person name="Bisanz J.E."/>
            <person name="Leong Y.A."/>
            <person name="Ganeshan K."/>
            <person name="Cai J."/>
            <person name="Patterson A.D."/>
            <person name="Turnbaugh P.J."/>
            <person name="Chawla A."/>
        </authorList>
    </citation>
    <scope>NUCLEOTIDE SEQUENCE</scope>
    <source>
        <strain evidence="3">I8-5</strain>
    </source>
</reference>
<dbReference type="PANTHER" id="PTHR12526:SF630">
    <property type="entry name" value="GLYCOSYLTRANSFERASE"/>
    <property type="match status" value="1"/>
</dbReference>
<dbReference type="Gene3D" id="3.40.50.2000">
    <property type="entry name" value="Glycogen Phosphorylase B"/>
    <property type="match status" value="2"/>
</dbReference>
<dbReference type="SUPFAM" id="SSF53756">
    <property type="entry name" value="UDP-Glycosyltransferase/glycogen phosphorylase"/>
    <property type="match status" value="1"/>
</dbReference>
<dbReference type="CDD" id="cd03811">
    <property type="entry name" value="GT4_GT28_WabH-like"/>
    <property type="match status" value="1"/>
</dbReference>